<dbReference type="InterPro" id="IPR000709">
    <property type="entry name" value="Leu_Ile_Val-bd"/>
</dbReference>
<evidence type="ECO:0000256" key="2">
    <source>
        <dbReference type="ARBA" id="ARBA00022448"/>
    </source>
</evidence>
<evidence type="ECO:0000256" key="4">
    <source>
        <dbReference type="ARBA" id="ARBA00022970"/>
    </source>
</evidence>
<feature type="chain" id="PRO_5046958876" evidence="5">
    <location>
        <begin position="25"/>
        <end position="392"/>
    </location>
</feature>
<dbReference type="InterPro" id="IPR028081">
    <property type="entry name" value="Leu-bd"/>
</dbReference>
<evidence type="ECO:0000256" key="1">
    <source>
        <dbReference type="ARBA" id="ARBA00010062"/>
    </source>
</evidence>
<evidence type="ECO:0000313" key="8">
    <source>
        <dbReference type="Proteomes" id="UP001164909"/>
    </source>
</evidence>
<accession>A0ABY7BJM4</accession>
<dbReference type="InterPro" id="IPR051010">
    <property type="entry name" value="BCAA_transport"/>
</dbReference>
<dbReference type="PANTHER" id="PTHR30483:SF6">
    <property type="entry name" value="PERIPLASMIC BINDING PROTEIN OF ABC TRANSPORTER FOR NATURAL AMINO ACIDS"/>
    <property type="match status" value="1"/>
</dbReference>
<dbReference type="CDD" id="cd06347">
    <property type="entry name" value="PBP1_ABC_LivK_ligand_binding-like"/>
    <property type="match status" value="1"/>
</dbReference>
<dbReference type="RefSeq" id="WP_045169501.1">
    <property type="nucleotide sequence ID" value="NZ_CP113865.1"/>
</dbReference>
<dbReference type="EMBL" id="CP113865">
    <property type="protein sequence ID" value="WAM32804.1"/>
    <property type="molecule type" value="Genomic_DNA"/>
</dbReference>
<keyword evidence="4" id="KW-0029">Amino-acid transport</keyword>
<sequence>MVKRLIAVLTFSVFILSIFTMSFAASSSKTIKIGVDLELSQAVAQYGQKELEGLKLAIDEINQKGGIGGKKIDLVIVDNKSDKTEALNVATKLAVREKVLAILGPATSGATKSAASAAMKYKVPIISPSATDDAVTVDERTGKTKAYVFRTCFNDSFQGNVMANFALKTLKAKNAAVVYEASSDYSKGLYKNFKSTFTKGGGKIIAEEAFSKGEQDFSSILTKIRDKKPDVIFAPVYYDEAGLIIKQARELGMNMPILGGDGFDDPKVVEKAGKKFANNVFFSAHYSSQDTDVKVQEFIKKFKAKYKTEPNAFAALGYDLGYFIADALKRANLKFDSIEKDRDRLRSALENTRNFVGVTGIVNINKYHNAEKSAVIIELKDGIQKFKQKLNP</sequence>
<reference evidence="7" key="1">
    <citation type="submission" date="2022-12" db="EMBL/GenBank/DDBJ databases">
        <authorList>
            <person name="Bing R.G."/>
            <person name="Willard D.J."/>
            <person name="Manesh M.J.H."/>
            <person name="Laemthong T."/>
            <person name="Crosby J.R."/>
            <person name="Kelly R.M."/>
        </authorList>
    </citation>
    <scope>NUCLEOTIDE SEQUENCE</scope>
    <source>
        <strain evidence="7">DSM 8990</strain>
    </source>
</reference>
<feature type="signal peptide" evidence="5">
    <location>
        <begin position="1"/>
        <end position="24"/>
    </location>
</feature>
<evidence type="ECO:0000256" key="5">
    <source>
        <dbReference type="SAM" id="SignalP"/>
    </source>
</evidence>
<evidence type="ECO:0000256" key="3">
    <source>
        <dbReference type="ARBA" id="ARBA00022729"/>
    </source>
</evidence>
<dbReference type="PRINTS" id="PR00337">
    <property type="entry name" value="LEUILEVALBP"/>
</dbReference>
<organism evidence="7 8">
    <name type="scientific">Caldicellulosiruptor morganii</name>
    <dbReference type="NCBI Taxonomy" id="1387555"/>
    <lineage>
        <taxon>Bacteria</taxon>
        <taxon>Bacillati</taxon>
        <taxon>Bacillota</taxon>
        <taxon>Bacillota incertae sedis</taxon>
        <taxon>Caldicellulosiruptorales</taxon>
        <taxon>Caldicellulosiruptoraceae</taxon>
        <taxon>Caldicellulosiruptor</taxon>
    </lineage>
</organism>
<protein>
    <submittedName>
        <fullName evidence="7">ABC transporter substrate-binding protein</fullName>
    </submittedName>
</protein>
<dbReference type="SUPFAM" id="SSF53822">
    <property type="entry name" value="Periplasmic binding protein-like I"/>
    <property type="match status" value="1"/>
</dbReference>
<dbReference type="Gene3D" id="3.40.50.2300">
    <property type="match status" value="2"/>
</dbReference>
<keyword evidence="3 5" id="KW-0732">Signal</keyword>
<name>A0ABY7BJM4_9FIRM</name>
<comment type="similarity">
    <text evidence="1">Belongs to the leucine-binding protein family.</text>
</comment>
<feature type="domain" description="Leucine-binding protein" evidence="6">
    <location>
        <begin position="30"/>
        <end position="381"/>
    </location>
</feature>
<keyword evidence="2" id="KW-0813">Transport</keyword>
<dbReference type="InterPro" id="IPR028082">
    <property type="entry name" value="Peripla_BP_I"/>
</dbReference>
<keyword evidence="8" id="KW-1185">Reference proteome</keyword>
<dbReference type="Pfam" id="PF13458">
    <property type="entry name" value="Peripla_BP_6"/>
    <property type="match status" value="1"/>
</dbReference>
<gene>
    <name evidence="7" type="ORF">OTK00_001250</name>
</gene>
<proteinExistence type="inferred from homology"/>
<dbReference type="PANTHER" id="PTHR30483">
    <property type="entry name" value="LEUCINE-SPECIFIC-BINDING PROTEIN"/>
    <property type="match status" value="1"/>
</dbReference>
<evidence type="ECO:0000313" key="7">
    <source>
        <dbReference type="EMBL" id="WAM32804.1"/>
    </source>
</evidence>
<dbReference type="Proteomes" id="UP001164909">
    <property type="component" value="Chromosome"/>
</dbReference>
<evidence type="ECO:0000259" key="6">
    <source>
        <dbReference type="Pfam" id="PF13458"/>
    </source>
</evidence>